<dbReference type="OrthoDB" id="5497883at2759"/>
<gene>
    <name evidence="3" type="ORF">B9Z19DRAFT_1062323</name>
</gene>
<sequence>MPPYRRGGADSRGASARSGGPGTRRSSEFVILRSPENITDVDPDTEDDWDREYRPQIKKIGKPAKKVTRSMGPADDVESLVDLEDYSPRRPSRKRREVKGGSNSNTSTVGDQISFLKSAVSGGDSCGPPGEDSEDHDTPPPFRASKIAERSPANKEAGMARARAGTIVCTSSTGRKSATEIKSAQQKKDRRTVSYEAKTAERVAEIAAKKAPHLVALARINAEAEQLREQLRLKKQERELMEKVLGVVRSRERDKVGLERKTGKPKTTGWVADSGNEGPFEISSGSEVTRQMSLLREELQEESEGWNSLFDESEELSGVDSIKANKPTTPQSRKKVPGKSQEKSEAGEKGQEKGEKSKWWFEENTDGELAERTGSRPAARFPASDSDSLFSDLGEMQVQGGRQQFGETKKALYWPKISQQEKKGLSGLQSIREKEERQGYGQKRKHRLEANTDGKLAGQKYSQKTSRFPVSDSDSLSHGSGTRSGHGRRKRFKKTTGVLRGKPRKGFAIHSKRRLPYEEHLGPHDEKVASKKKVEYDKSGDVTEATDHPSDWQRLRERVGKSHQELATSKRDAIDGVGPGGIGAKHLSLQEAAGSGDSVRGAQEDLRAGRGLEHLGGEQGGGGTEDELERVNKEIDAFLGECGVSSTSLHDRQKSPEGYNVDPLDPLPEMLWESLVEVGDVGDSSIMAEGAVVDSMDKGLGPLDGELELLQKEHEKDLDFMDWDGAEAEFLRFDDADLHLTVGGPKGDVELDGVREQERGMENRAGALQPQSSPQEPLLPRDTPEESTREKDLADLEEEEIGHLVGGPEDEENDTLEGDEKTKIYNPVRLHNRASGSRGRVRARPYSMKELADYSMASLFQTYKDEIEKMETKAIKLVKSSVARRGDGEMGGKRKSQGKGAGNTPGEEPRADGLPNLGRDKVYPSGAEDYRIDTLSERSGCGGNRKREREEGVRDATPSTLQPGKIAEKREAEGKIEDSTGSSLEPSWEKKESGGFVGVDVSSPEDGEIVELEREGSDSLSIFWAETPDNCMRYLGAGSSKGSFMGKIPDPDSAVFPGETAKLYRVELPDTSMGYVHAEMISGAWSMVFMTDAPGDGCGKTQRSPLQPDSDGGFLLEAGASASRIPERIPEHAPQSISEERARSDFSGAWAGGCQEECGGKGVGAAGRQSKSPPLKRAFQEPNWGHLEEGKQQKQEPSTQDRHEDNNDWD</sequence>
<reference evidence="3 4" key="1">
    <citation type="submission" date="2017-04" db="EMBL/GenBank/DDBJ databases">
        <title>Draft genome sequence of Tuber borchii Vittad., a whitish edible truffle.</title>
        <authorList>
            <consortium name="DOE Joint Genome Institute"/>
            <person name="Murat C."/>
            <person name="Kuo A."/>
            <person name="Barry K.W."/>
            <person name="Clum A."/>
            <person name="Dockter R.B."/>
            <person name="Fauchery L."/>
            <person name="Iotti M."/>
            <person name="Kohler A."/>
            <person name="Labutti K."/>
            <person name="Lindquist E.A."/>
            <person name="Lipzen A."/>
            <person name="Ohm R.A."/>
            <person name="Wang M."/>
            <person name="Grigoriev I.V."/>
            <person name="Zambonelli A."/>
            <person name="Martin F.M."/>
        </authorList>
    </citation>
    <scope>NUCLEOTIDE SEQUENCE [LARGE SCALE GENOMIC DNA]</scope>
    <source>
        <strain evidence="3 4">Tbo3840</strain>
    </source>
</reference>
<keyword evidence="1" id="KW-0175">Coiled coil</keyword>
<feature type="compositionally biased region" description="Low complexity" evidence="2">
    <location>
        <begin position="768"/>
        <end position="780"/>
    </location>
</feature>
<dbReference type="EMBL" id="NESQ01000038">
    <property type="protein sequence ID" value="PUU81833.1"/>
    <property type="molecule type" value="Genomic_DNA"/>
</dbReference>
<evidence type="ECO:0000256" key="2">
    <source>
        <dbReference type="SAM" id="MobiDB-lite"/>
    </source>
</evidence>
<feature type="compositionally biased region" description="Basic and acidic residues" evidence="2">
    <location>
        <begin position="1186"/>
        <end position="1210"/>
    </location>
</feature>
<feature type="compositionally biased region" description="Basic and acidic residues" evidence="2">
    <location>
        <begin position="918"/>
        <end position="936"/>
    </location>
</feature>
<comment type="caution">
    <text evidence="3">The sequence shown here is derived from an EMBL/GenBank/DDBJ whole genome shotgun (WGS) entry which is preliminary data.</text>
</comment>
<feature type="compositionally biased region" description="Polar residues" evidence="2">
    <location>
        <begin position="460"/>
        <end position="474"/>
    </location>
</feature>
<feature type="region of interest" description="Disordered" evidence="2">
    <location>
        <begin position="764"/>
        <end position="842"/>
    </location>
</feature>
<organism evidence="3 4">
    <name type="scientific">Tuber borchii</name>
    <name type="common">White truffle</name>
    <dbReference type="NCBI Taxonomy" id="42251"/>
    <lineage>
        <taxon>Eukaryota</taxon>
        <taxon>Fungi</taxon>
        <taxon>Dikarya</taxon>
        <taxon>Ascomycota</taxon>
        <taxon>Pezizomycotina</taxon>
        <taxon>Pezizomycetes</taxon>
        <taxon>Pezizales</taxon>
        <taxon>Tuberaceae</taxon>
        <taxon>Tuber</taxon>
    </lineage>
</organism>
<keyword evidence="4" id="KW-1185">Reference proteome</keyword>
<feature type="compositionally biased region" description="Acidic residues" evidence="2">
    <location>
        <begin position="75"/>
        <end position="85"/>
    </location>
</feature>
<dbReference type="AlphaFoldDB" id="A0A2T7A267"/>
<feature type="region of interest" description="Disordered" evidence="2">
    <location>
        <begin position="1121"/>
        <end position="1210"/>
    </location>
</feature>
<feature type="compositionally biased region" description="Basic and acidic residues" evidence="2">
    <location>
        <begin position="945"/>
        <end position="954"/>
    </location>
</feature>
<feature type="compositionally biased region" description="Acidic residues" evidence="2">
    <location>
        <begin position="808"/>
        <end position="817"/>
    </location>
</feature>
<feature type="compositionally biased region" description="Basic and acidic residues" evidence="2">
    <location>
        <begin position="340"/>
        <end position="361"/>
    </location>
</feature>
<evidence type="ECO:0000256" key="1">
    <source>
        <dbReference type="SAM" id="Coils"/>
    </source>
</evidence>
<feature type="coiled-coil region" evidence="1">
    <location>
        <begin position="214"/>
        <end position="244"/>
    </location>
</feature>
<feature type="compositionally biased region" description="Basic residues" evidence="2">
    <location>
        <begin position="485"/>
        <end position="494"/>
    </location>
</feature>
<feature type="compositionally biased region" description="Basic and acidic residues" evidence="2">
    <location>
        <begin position="253"/>
        <end position="262"/>
    </location>
</feature>
<feature type="region of interest" description="Disordered" evidence="2">
    <location>
        <begin position="1"/>
        <end position="193"/>
    </location>
</feature>
<feature type="compositionally biased region" description="Basic and acidic residues" evidence="2">
    <location>
        <begin position="515"/>
        <end position="574"/>
    </location>
</feature>
<evidence type="ECO:0000313" key="3">
    <source>
        <dbReference type="EMBL" id="PUU81833.1"/>
    </source>
</evidence>
<accession>A0A2T7A267</accession>
<feature type="region of interest" description="Disordered" evidence="2">
    <location>
        <begin position="883"/>
        <end position="1002"/>
    </location>
</feature>
<feature type="compositionally biased region" description="Basic and acidic residues" evidence="2">
    <location>
        <begin position="602"/>
        <end position="616"/>
    </location>
</feature>
<feature type="region of interest" description="Disordered" evidence="2">
    <location>
        <begin position="253"/>
        <end position="388"/>
    </location>
</feature>
<dbReference type="Proteomes" id="UP000244722">
    <property type="component" value="Unassembled WGS sequence"/>
</dbReference>
<feature type="compositionally biased region" description="Acidic residues" evidence="2">
    <location>
        <begin position="39"/>
        <end position="50"/>
    </location>
</feature>
<feature type="region of interest" description="Disordered" evidence="2">
    <location>
        <begin position="412"/>
        <end position="626"/>
    </location>
</feature>
<proteinExistence type="predicted"/>
<protein>
    <submittedName>
        <fullName evidence="3">Uncharacterized protein</fullName>
    </submittedName>
</protein>
<feature type="compositionally biased region" description="Basic and acidic residues" evidence="2">
    <location>
        <begin position="782"/>
        <end position="794"/>
    </location>
</feature>
<feature type="compositionally biased region" description="Basic residues" evidence="2">
    <location>
        <begin position="56"/>
        <end position="68"/>
    </location>
</feature>
<feature type="compositionally biased region" description="Polar residues" evidence="2">
    <location>
        <begin position="168"/>
        <end position="184"/>
    </location>
</feature>
<evidence type="ECO:0000313" key="4">
    <source>
        <dbReference type="Proteomes" id="UP000244722"/>
    </source>
</evidence>
<feature type="compositionally biased region" description="Basic residues" evidence="2">
    <location>
        <begin position="501"/>
        <end position="514"/>
    </location>
</feature>
<feature type="compositionally biased region" description="Polar residues" evidence="2">
    <location>
        <begin position="101"/>
        <end position="111"/>
    </location>
</feature>
<name>A0A2T7A267_TUBBO</name>
<feature type="compositionally biased region" description="Basic and acidic residues" evidence="2">
    <location>
        <begin position="966"/>
        <end position="978"/>
    </location>
</feature>